<protein>
    <submittedName>
        <fullName evidence="7">DUF202 domain-containing protein</fullName>
    </submittedName>
</protein>
<reference evidence="7 8" key="1">
    <citation type="submission" date="2024-03" db="EMBL/GenBank/DDBJ databases">
        <title>Actinomycetospora sp. OC33-EN08, a novel actinomycete isolated from wild orchid (Aerides multiflora).</title>
        <authorList>
            <person name="Suriyachadkun C."/>
        </authorList>
    </citation>
    <scope>NUCLEOTIDE SEQUENCE [LARGE SCALE GENOMIC DNA]</scope>
    <source>
        <strain evidence="7 8">OC33-EN08</strain>
    </source>
</reference>
<evidence type="ECO:0000256" key="5">
    <source>
        <dbReference type="SAM" id="Phobius"/>
    </source>
</evidence>
<evidence type="ECO:0000256" key="1">
    <source>
        <dbReference type="ARBA" id="ARBA00004127"/>
    </source>
</evidence>
<dbReference type="RefSeq" id="WP_337693818.1">
    <property type="nucleotide sequence ID" value="NZ_JBBEGN010000002.1"/>
</dbReference>
<dbReference type="InterPro" id="IPR003807">
    <property type="entry name" value="DUF202"/>
</dbReference>
<evidence type="ECO:0000313" key="8">
    <source>
        <dbReference type="Proteomes" id="UP001385809"/>
    </source>
</evidence>
<dbReference type="Pfam" id="PF02656">
    <property type="entry name" value="DUF202"/>
    <property type="match status" value="1"/>
</dbReference>
<evidence type="ECO:0000313" key="7">
    <source>
        <dbReference type="EMBL" id="MEJ2867196.1"/>
    </source>
</evidence>
<evidence type="ECO:0000256" key="3">
    <source>
        <dbReference type="ARBA" id="ARBA00022989"/>
    </source>
</evidence>
<feature type="transmembrane region" description="Helical" evidence="5">
    <location>
        <begin position="42"/>
        <end position="63"/>
    </location>
</feature>
<dbReference type="Proteomes" id="UP001385809">
    <property type="component" value="Unassembled WGS sequence"/>
</dbReference>
<dbReference type="EMBL" id="JBBEGN010000002">
    <property type="protein sequence ID" value="MEJ2867196.1"/>
    <property type="molecule type" value="Genomic_DNA"/>
</dbReference>
<keyword evidence="3 5" id="KW-1133">Transmembrane helix</keyword>
<sequence>MTSPSDAGLQAERTGLAWSRTSLGVAGNAALLAFRELQQAQLTLALIPASLALLIAIATAVYGRRRTRALRHSPLPVPLAPSRAVPLLGWSVAVLAVLSGIALIV</sequence>
<gene>
    <name evidence="7" type="ORF">WCD74_05425</name>
</gene>
<accession>A0ABU8MIQ5</accession>
<proteinExistence type="predicted"/>
<feature type="transmembrane region" description="Helical" evidence="5">
    <location>
        <begin position="84"/>
        <end position="104"/>
    </location>
</feature>
<evidence type="ECO:0000256" key="4">
    <source>
        <dbReference type="ARBA" id="ARBA00023136"/>
    </source>
</evidence>
<evidence type="ECO:0000259" key="6">
    <source>
        <dbReference type="Pfam" id="PF02656"/>
    </source>
</evidence>
<name>A0ABU8MIQ5_9PSEU</name>
<evidence type="ECO:0000256" key="2">
    <source>
        <dbReference type="ARBA" id="ARBA00022692"/>
    </source>
</evidence>
<organism evidence="7 8">
    <name type="scientific">Actinomycetospora aurantiaca</name>
    <dbReference type="NCBI Taxonomy" id="3129233"/>
    <lineage>
        <taxon>Bacteria</taxon>
        <taxon>Bacillati</taxon>
        <taxon>Actinomycetota</taxon>
        <taxon>Actinomycetes</taxon>
        <taxon>Pseudonocardiales</taxon>
        <taxon>Pseudonocardiaceae</taxon>
        <taxon>Actinomycetospora</taxon>
    </lineage>
</organism>
<comment type="subcellular location">
    <subcellularLocation>
        <location evidence="1">Endomembrane system</location>
        <topology evidence="1">Multi-pass membrane protein</topology>
    </subcellularLocation>
</comment>
<comment type="caution">
    <text evidence="7">The sequence shown here is derived from an EMBL/GenBank/DDBJ whole genome shotgun (WGS) entry which is preliminary data.</text>
</comment>
<keyword evidence="8" id="KW-1185">Reference proteome</keyword>
<keyword evidence="2 5" id="KW-0812">Transmembrane</keyword>
<keyword evidence="4 5" id="KW-0472">Membrane</keyword>
<feature type="domain" description="DUF202" evidence="6">
    <location>
        <begin position="7"/>
        <end position="71"/>
    </location>
</feature>